<dbReference type="Proteomes" id="UP001497457">
    <property type="component" value="Chromosome 11b"/>
</dbReference>
<dbReference type="Proteomes" id="UP001497457">
    <property type="component" value="Chromosome 12b"/>
</dbReference>
<evidence type="ECO:0000313" key="4">
    <source>
        <dbReference type="Proteomes" id="UP001497457"/>
    </source>
</evidence>
<protein>
    <submittedName>
        <fullName evidence="2">Uncharacterized protein</fullName>
    </submittedName>
</protein>
<feature type="signal peptide" evidence="1">
    <location>
        <begin position="1"/>
        <end position="32"/>
    </location>
</feature>
<organism evidence="2 4">
    <name type="scientific">Urochloa decumbens</name>
    <dbReference type="NCBI Taxonomy" id="240449"/>
    <lineage>
        <taxon>Eukaryota</taxon>
        <taxon>Viridiplantae</taxon>
        <taxon>Streptophyta</taxon>
        <taxon>Embryophyta</taxon>
        <taxon>Tracheophyta</taxon>
        <taxon>Spermatophyta</taxon>
        <taxon>Magnoliopsida</taxon>
        <taxon>Liliopsida</taxon>
        <taxon>Poales</taxon>
        <taxon>Poaceae</taxon>
        <taxon>PACMAD clade</taxon>
        <taxon>Panicoideae</taxon>
        <taxon>Panicodae</taxon>
        <taxon>Paniceae</taxon>
        <taxon>Melinidinae</taxon>
        <taxon>Urochloa</taxon>
    </lineage>
</organism>
<evidence type="ECO:0000313" key="3">
    <source>
        <dbReference type="EMBL" id="CAL4906677.1"/>
    </source>
</evidence>
<feature type="chain" id="PRO_5044721117" evidence="1">
    <location>
        <begin position="33"/>
        <end position="95"/>
    </location>
</feature>
<reference evidence="2 4" key="2">
    <citation type="submission" date="2024-10" db="EMBL/GenBank/DDBJ databases">
        <authorList>
            <person name="Ryan C."/>
        </authorList>
    </citation>
    <scope>NUCLEOTIDE SEQUENCE [LARGE SCALE GENOMIC DNA]</scope>
</reference>
<proteinExistence type="predicted"/>
<dbReference type="EMBL" id="OZ075121">
    <property type="protein sequence ID" value="CAL4899376.1"/>
    <property type="molecule type" value="Genomic_DNA"/>
</dbReference>
<evidence type="ECO:0000313" key="2">
    <source>
        <dbReference type="EMBL" id="CAL4899376.1"/>
    </source>
</evidence>
<accession>A0ABC8VYM1</accession>
<gene>
    <name evidence="3" type="ORF">URODEC1_LOCUS12211</name>
    <name evidence="2" type="ORF">URODEC1_LOCUS8178</name>
</gene>
<keyword evidence="1" id="KW-0732">Signal</keyword>
<evidence type="ECO:0000256" key="1">
    <source>
        <dbReference type="SAM" id="SignalP"/>
    </source>
</evidence>
<name>A0ABC8VYM1_9POAL</name>
<dbReference type="AlphaFoldDB" id="A0ABC8VYM1"/>
<sequence length="95" mass="9475">MASGVATALKMATAATCILLVLLSMAASPVTGTVSCPDTCRVPCENFAAGFCGTGSSSSKLCPSVTAQSCRDTAFEICDAACVDGCDEGKIVPCL</sequence>
<keyword evidence="4" id="KW-1185">Reference proteome</keyword>
<reference evidence="4" key="1">
    <citation type="submission" date="2024-06" db="EMBL/GenBank/DDBJ databases">
        <authorList>
            <person name="Ryan C."/>
        </authorList>
    </citation>
    <scope>NUCLEOTIDE SEQUENCE [LARGE SCALE GENOMIC DNA]</scope>
</reference>
<dbReference type="EMBL" id="OZ075122">
    <property type="protein sequence ID" value="CAL4906677.1"/>
    <property type="molecule type" value="Genomic_DNA"/>
</dbReference>